<evidence type="ECO:0000313" key="2">
    <source>
        <dbReference type="EMBL" id="KEH34882.1"/>
    </source>
</evidence>
<dbReference type="Proteomes" id="UP000002051">
    <property type="component" value="Chromosome 3"/>
</dbReference>
<reference evidence="2 4" key="1">
    <citation type="journal article" date="2011" name="Nature">
        <title>The Medicago genome provides insight into the evolution of rhizobial symbioses.</title>
        <authorList>
            <person name="Young N.D."/>
            <person name="Debelle F."/>
            <person name="Oldroyd G.E."/>
            <person name="Geurts R."/>
            <person name="Cannon S.B."/>
            <person name="Udvardi M.K."/>
            <person name="Benedito V.A."/>
            <person name="Mayer K.F."/>
            <person name="Gouzy J."/>
            <person name="Schoof H."/>
            <person name="Van de Peer Y."/>
            <person name="Proost S."/>
            <person name="Cook D.R."/>
            <person name="Meyers B.C."/>
            <person name="Spannagl M."/>
            <person name="Cheung F."/>
            <person name="De Mita S."/>
            <person name="Krishnakumar V."/>
            <person name="Gundlach H."/>
            <person name="Zhou S."/>
            <person name="Mudge J."/>
            <person name="Bharti A.K."/>
            <person name="Murray J.D."/>
            <person name="Naoumkina M.A."/>
            <person name="Rosen B."/>
            <person name="Silverstein K.A."/>
            <person name="Tang H."/>
            <person name="Rombauts S."/>
            <person name="Zhao P.X."/>
            <person name="Zhou P."/>
            <person name="Barbe V."/>
            <person name="Bardou P."/>
            <person name="Bechner M."/>
            <person name="Bellec A."/>
            <person name="Berger A."/>
            <person name="Berges H."/>
            <person name="Bidwell S."/>
            <person name="Bisseling T."/>
            <person name="Choisne N."/>
            <person name="Couloux A."/>
            <person name="Denny R."/>
            <person name="Deshpande S."/>
            <person name="Dai X."/>
            <person name="Doyle J.J."/>
            <person name="Dudez A.M."/>
            <person name="Farmer A.D."/>
            <person name="Fouteau S."/>
            <person name="Franken C."/>
            <person name="Gibelin C."/>
            <person name="Gish J."/>
            <person name="Goldstein S."/>
            <person name="Gonzalez A.J."/>
            <person name="Green P.J."/>
            <person name="Hallab A."/>
            <person name="Hartog M."/>
            <person name="Hua A."/>
            <person name="Humphray S.J."/>
            <person name="Jeong D.H."/>
            <person name="Jing Y."/>
            <person name="Jocker A."/>
            <person name="Kenton S.M."/>
            <person name="Kim D.J."/>
            <person name="Klee K."/>
            <person name="Lai H."/>
            <person name="Lang C."/>
            <person name="Lin S."/>
            <person name="Macmil S.L."/>
            <person name="Magdelenat G."/>
            <person name="Matthews L."/>
            <person name="McCorrison J."/>
            <person name="Monaghan E.L."/>
            <person name="Mun J.H."/>
            <person name="Najar F.Z."/>
            <person name="Nicholson C."/>
            <person name="Noirot C."/>
            <person name="O'Bleness M."/>
            <person name="Paule C.R."/>
            <person name="Poulain J."/>
            <person name="Prion F."/>
            <person name="Qin B."/>
            <person name="Qu C."/>
            <person name="Retzel E.F."/>
            <person name="Riddle C."/>
            <person name="Sallet E."/>
            <person name="Samain S."/>
            <person name="Samson N."/>
            <person name="Sanders I."/>
            <person name="Saurat O."/>
            <person name="Scarpelli C."/>
            <person name="Schiex T."/>
            <person name="Segurens B."/>
            <person name="Severin A.J."/>
            <person name="Sherrier D.J."/>
            <person name="Shi R."/>
            <person name="Sims S."/>
            <person name="Singer S.R."/>
            <person name="Sinharoy S."/>
            <person name="Sterck L."/>
            <person name="Viollet A."/>
            <person name="Wang B.B."/>
            <person name="Wang K."/>
            <person name="Wang M."/>
            <person name="Wang X."/>
            <person name="Warfsmann J."/>
            <person name="Weissenbach J."/>
            <person name="White D.D."/>
            <person name="White J.D."/>
            <person name="Wiley G.B."/>
            <person name="Wincker P."/>
            <person name="Xing Y."/>
            <person name="Yang L."/>
            <person name="Yao Z."/>
            <person name="Ying F."/>
            <person name="Zhai J."/>
            <person name="Zhou L."/>
            <person name="Zuber A."/>
            <person name="Denarie J."/>
            <person name="Dixon R.A."/>
            <person name="May G.D."/>
            <person name="Schwartz D.C."/>
            <person name="Rogers J."/>
            <person name="Quetier F."/>
            <person name="Town C.D."/>
            <person name="Roe B.A."/>
        </authorList>
    </citation>
    <scope>NUCLEOTIDE SEQUENCE [LARGE SCALE GENOMIC DNA]</scope>
    <source>
        <strain evidence="2">A17</strain>
        <strain evidence="3 4">cv. Jemalong A17</strain>
    </source>
</reference>
<dbReference type="PaxDb" id="3880-AES85937"/>
<evidence type="ECO:0000313" key="4">
    <source>
        <dbReference type="Proteomes" id="UP000002051"/>
    </source>
</evidence>
<dbReference type="AlphaFoldDB" id="G8A399"/>
<evidence type="ECO:0008006" key="5">
    <source>
        <dbReference type="Google" id="ProtNLM"/>
    </source>
</evidence>
<feature type="chain" id="PRO_5014574407" description="Transmembrane protein" evidence="1">
    <location>
        <begin position="25"/>
        <end position="52"/>
    </location>
</feature>
<accession>G8A399</accession>
<reference evidence="2 4" key="2">
    <citation type="journal article" date="2014" name="BMC Genomics">
        <title>An improved genome release (version Mt4.0) for the model legume Medicago truncatula.</title>
        <authorList>
            <person name="Tang H."/>
            <person name="Krishnakumar V."/>
            <person name="Bidwell S."/>
            <person name="Rosen B."/>
            <person name="Chan A."/>
            <person name="Zhou S."/>
            <person name="Gentzbittel L."/>
            <person name="Childs K.L."/>
            <person name="Yandell M."/>
            <person name="Gundlach H."/>
            <person name="Mayer K.F."/>
            <person name="Schwartz D.C."/>
            <person name="Town C.D."/>
        </authorList>
    </citation>
    <scope>GENOME REANNOTATION</scope>
    <source>
        <strain evidence="2">A17</strain>
        <strain evidence="3 4">cv. Jemalong A17</strain>
    </source>
</reference>
<proteinExistence type="predicted"/>
<evidence type="ECO:0000313" key="3">
    <source>
        <dbReference type="EnsemblPlants" id="KEH34882"/>
    </source>
</evidence>
<name>G8A399_MEDTR</name>
<evidence type="ECO:0000256" key="1">
    <source>
        <dbReference type="SAM" id="SignalP"/>
    </source>
</evidence>
<reference evidence="3" key="3">
    <citation type="submission" date="2015-04" db="UniProtKB">
        <authorList>
            <consortium name="EnsemblPlants"/>
        </authorList>
    </citation>
    <scope>IDENTIFICATION</scope>
    <source>
        <strain evidence="3">cv. Jemalong A17</strain>
    </source>
</reference>
<dbReference type="HOGENOM" id="CLU_3090239_0_0_1"/>
<feature type="signal peptide" evidence="1">
    <location>
        <begin position="1"/>
        <end position="24"/>
    </location>
</feature>
<dbReference type="EMBL" id="CM001219">
    <property type="protein sequence ID" value="KEH34882.1"/>
    <property type="molecule type" value="Genomic_DNA"/>
</dbReference>
<organism evidence="3">
    <name type="scientific">Medicago truncatula</name>
    <name type="common">Barrel medic</name>
    <name type="synonym">Medicago tribuloides</name>
    <dbReference type="NCBI Taxonomy" id="3880"/>
    <lineage>
        <taxon>Eukaryota</taxon>
        <taxon>Viridiplantae</taxon>
        <taxon>Streptophyta</taxon>
        <taxon>Embryophyta</taxon>
        <taxon>Tracheophyta</taxon>
        <taxon>Spermatophyta</taxon>
        <taxon>Magnoliopsida</taxon>
        <taxon>eudicotyledons</taxon>
        <taxon>Gunneridae</taxon>
        <taxon>Pentapetalae</taxon>
        <taxon>rosids</taxon>
        <taxon>fabids</taxon>
        <taxon>Fabales</taxon>
        <taxon>Fabaceae</taxon>
        <taxon>Papilionoideae</taxon>
        <taxon>50 kb inversion clade</taxon>
        <taxon>NPAAA clade</taxon>
        <taxon>Hologalegina</taxon>
        <taxon>IRL clade</taxon>
        <taxon>Trifolieae</taxon>
        <taxon>Medicago</taxon>
    </lineage>
</organism>
<sequence length="52" mass="5881">MFDYIANLKLFFLLLFAYDPLLCGQHIYDEDSSAPLIVEGIFNAASAGIYIY</sequence>
<protein>
    <recommendedName>
        <fullName evidence="5">Transmembrane protein</fullName>
    </recommendedName>
</protein>
<dbReference type="EnsemblPlants" id="KEH34882">
    <property type="protein sequence ID" value="KEH34882"/>
    <property type="gene ID" value="MTR_3g073920"/>
</dbReference>
<keyword evidence="4" id="KW-1185">Reference proteome</keyword>
<keyword evidence="1" id="KW-0732">Signal</keyword>
<gene>
    <name evidence="2" type="ordered locus">MTR_3g073920</name>
</gene>